<feature type="region of interest" description="Disordered" evidence="1">
    <location>
        <begin position="45"/>
        <end position="69"/>
    </location>
</feature>
<dbReference type="EMBL" id="CP054698">
    <property type="protein sequence ID" value="QMS90539.1"/>
    <property type="molecule type" value="Genomic_DNA"/>
</dbReference>
<evidence type="ECO:0000313" key="3">
    <source>
        <dbReference type="Proteomes" id="UP000514713"/>
    </source>
</evidence>
<dbReference type="Proteomes" id="UP000514713">
    <property type="component" value="Chromosome"/>
</dbReference>
<dbReference type="AlphaFoldDB" id="A0A7D7QER1"/>
<protein>
    <submittedName>
        <fullName evidence="2">Uncharacterized protein</fullName>
    </submittedName>
</protein>
<accession>A0A7D7QER1</accession>
<proteinExistence type="predicted"/>
<name>A0A7D7QER1_9NOSO</name>
<sequence length="80" mass="8947">MIAHKIEIVLTENGTLTLQGLPFHAGDAVEVIILEAKTPDNQVALKPQSNTNLYPLHDTQPYHYEDPTEPVALEDWEALQ</sequence>
<evidence type="ECO:0000256" key="1">
    <source>
        <dbReference type="SAM" id="MobiDB-lite"/>
    </source>
</evidence>
<organism evidence="2 3">
    <name type="scientific">Nostoc edaphicum CCNP1411</name>
    <dbReference type="NCBI Taxonomy" id="1472755"/>
    <lineage>
        <taxon>Bacteria</taxon>
        <taxon>Bacillati</taxon>
        <taxon>Cyanobacteriota</taxon>
        <taxon>Cyanophyceae</taxon>
        <taxon>Nostocales</taxon>
        <taxon>Nostocaceae</taxon>
        <taxon>Nostoc</taxon>
    </lineage>
</organism>
<reference evidence="3" key="1">
    <citation type="submission" date="2020-06" db="EMBL/GenBank/DDBJ databases">
        <title>Nostoc edaphicum CCNP1411 genome.</title>
        <authorList>
            <person name="Fidor A."/>
            <person name="Grabski M."/>
            <person name="Gawor J."/>
            <person name="Gromadka R."/>
            <person name="Wegrzyn G."/>
            <person name="Mazur-Marzec H."/>
        </authorList>
    </citation>
    <scope>NUCLEOTIDE SEQUENCE [LARGE SCALE GENOMIC DNA]</scope>
    <source>
        <strain evidence="3">CCNP1411</strain>
    </source>
</reference>
<dbReference type="RefSeq" id="WP_181928325.1">
    <property type="nucleotide sequence ID" value="NZ_CP054698.1"/>
</dbReference>
<gene>
    <name evidence="2" type="ORF">HUN01_24265</name>
</gene>
<dbReference type="KEGG" id="ned:HUN01_24265"/>
<keyword evidence="3" id="KW-1185">Reference proteome</keyword>
<evidence type="ECO:0000313" key="2">
    <source>
        <dbReference type="EMBL" id="QMS90539.1"/>
    </source>
</evidence>